<dbReference type="KEGG" id="msw:MSSIT_1292"/>
<dbReference type="HOGENOM" id="CLU_110995_0_0_2"/>
<dbReference type="PANTHER" id="PTHR33252">
    <property type="entry name" value="THIRD ORF IN TRANSPOSON ISC1160"/>
    <property type="match status" value="1"/>
</dbReference>
<reference evidence="2 3" key="1">
    <citation type="submission" date="2014-07" db="EMBL/GenBank/DDBJ databases">
        <title>Methanogenic archaea and the global carbon cycle.</title>
        <authorList>
            <person name="Henriksen J.R."/>
            <person name="Luke J."/>
            <person name="Reinhart S."/>
            <person name="Benedict M.N."/>
            <person name="Youngblut N.D."/>
            <person name="Metcalf M.E."/>
            <person name="Whitaker R.J."/>
            <person name="Metcalf W.W."/>
        </authorList>
    </citation>
    <scope>NUCLEOTIDE SEQUENCE [LARGE SCALE GENOMIC DNA]</scope>
    <source>
        <strain evidence="2 3">T4/M</strain>
    </source>
</reference>
<evidence type="ECO:0000313" key="2">
    <source>
        <dbReference type="EMBL" id="AKB28011.1"/>
    </source>
</evidence>
<dbReference type="PATRIC" id="fig|1434120.4.peg.1650"/>
<keyword evidence="3" id="KW-1185">Reference proteome</keyword>
<feature type="transmembrane region" description="Helical" evidence="1">
    <location>
        <begin position="75"/>
        <end position="94"/>
    </location>
</feature>
<keyword evidence="1" id="KW-0472">Membrane</keyword>
<dbReference type="AlphaFoldDB" id="A0A0E3L871"/>
<gene>
    <name evidence="2" type="ORF">MSSIT_1292</name>
</gene>
<organism evidence="2 3">
    <name type="scientific">Methanosarcina siciliae T4/M</name>
    <dbReference type="NCBI Taxonomy" id="1434120"/>
    <lineage>
        <taxon>Archaea</taxon>
        <taxon>Methanobacteriati</taxon>
        <taxon>Methanobacteriota</taxon>
        <taxon>Stenosarchaea group</taxon>
        <taxon>Methanomicrobia</taxon>
        <taxon>Methanosarcinales</taxon>
        <taxon>Methanosarcinaceae</taxon>
        <taxon>Methanosarcina</taxon>
    </lineage>
</organism>
<dbReference type="Proteomes" id="UP000033111">
    <property type="component" value="Chromosome"/>
</dbReference>
<dbReference type="PANTHER" id="PTHR33252:SF2">
    <property type="entry name" value="TRANSPOSASE IS4-LIKE DOMAIN-CONTAINING PROTEIN"/>
    <property type="match status" value="1"/>
</dbReference>
<evidence type="ECO:0000313" key="3">
    <source>
        <dbReference type="Proteomes" id="UP000033111"/>
    </source>
</evidence>
<keyword evidence="1" id="KW-1133">Transmembrane helix</keyword>
<evidence type="ECO:0000256" key="1">
    <source>
        <dbReference type="SAM" id="Phobius"/>
    </source>
</evidence>
<dbReference type="EMBL" id="CP009506">
    <property type="protein sequence ID" value="AKB28011.1"/>
    <property type="molecule type" value="Genomic_DNA"/>
</dbReference>
<name>A0A0E3L871_9EURY</name>
<sequence length="141" mass="17063">MKNSKKKILLDIIIDVKYLKGKRDKKGCENLGFVVFGIKWSPRKVSTVYRRRFAIESSYRMRNVVKPKTSSKNAIIRYFYALISFLLKNIWLYLQKKHFTIVKRGPQVIDEDKFRFEMFILLIEEWLRRKLKVRLVVECLR</sequence>
<keyword evidence="1" id="KW-0812">Transmembrane</keyword>
<protein>
    <submittedName>
        <fullName evidence="2">Uncharacterized protein</fullName>
    </submittedName>
</protein>
<accession>A0A0E3L871</accession>
<proteinExistence type="predicted"/>